<dbReference type="AlphaFoldDB" id="A0ABD5WWN9"/>
<keyword evidence="4" id="KW-1185">Reference proteome</keyword>
<dbReference type="PIRSF" id="PIRSF006276">
    <property type="entry name" value="UspA"/>
    <property type="match status" value="1"/>
</dbReference>
<comment type="caution">
    <text evidence="3">The sequence shown here is derived from an EMBL/GenBank/DDBJ whole genome shotgun (WGS) entry which is preliminary data.</text>
</comment>
<feature type="domain" description="UspA" evidence="2">
    <location>
        <begin position="1"/>
        <end position="137"/>
    </location>
</feature>
<evidence type="ECO:0000259" key="2">
    <source>
        <dbReference type="Pfam" id="PF00582"/>
    </source>
</evidence>
<protein>
    <submittedName>
        <fullName evidence="3">Universal stress protein</fullName>
    </submittedName>
</protein>
<dbReference type="PANTHER" id="PTHR46268">
    <property type="entry name" value="STRESS RESPONSE PROTEIN NHAX"/>
    <property type="match status" value="1"/>
</dbReference>
<evidence type="ECO:0000313" key="4">
    <source>
        <dbReference type="Proteomes" id="UP001596388"/>
    </source>
</evidence>
<dbReference type="CDD" id="cd00293">
    <property type="entry name" value="USP-like"/>
    <property type="match status" value="1"/>
</dbReference>
<proteinExistence type="inferred from homology"/>
<comment type="similarity">
    <text evidence="1">Belongs to the universal stress protein A family.</text>
</comment>
<dbReference type="InterPro" id="IPR006015">
    <property type="entry name" value="Universal_stress_UspA"/>
</dbReference>
<dbReference type="Pfam" id="PF00582">
    <property type="entry name" value="Usp"/>
    <property type="match status" value="1"/>
</dbReference>
<name>A0ABD5WWN9_9EURY</name>
<evidence type="ECO:0000256" key="1">
    <source>
        <dbReference type="ARBA" id="ARBA00008791"/>
    </source>
</evidence>
<dbReference type="InterPro" id="IPR006016">
    <property type="entry name" value="UspA"/>
</dbReference>
<evidence type="ECO:0000313" key="3">
    <source>
        <dbReference type="EMBL" id="MFC7097711.1"/>
    </source>
</evidence>
<organism evidence="3 4">
    <name type="scientific">Halobaculum marinum</name>
    <dbReference type="NCBI Taxonomy" id="3031996"/>
    <lineage>
        <taxon>Archaea</taxon>
        <taxon>Methanobacteriati</taxon>
        <taxon>Methanobacteriota</taxon>
        <taxon>Stenosarchaea group</taxon>
        <taxon>Halobacteria</taxon>
        <taxon>Halobacteriales</taxon>
        <taxon>Haloferacaceae</taxon>
        <taxon>Halobaculum</taxon>
    </lineage>
</organism>
<accession>A0ABD5WWN9</accession>
<dbReference type="GeneID" id="79271380"/>
<gene>
    <name evidence="3" type="ORF">ACFQKD_10375</name>
</gene>
<reference evidence="3 4" key="1">
    <citation type="journal article" date="2019" name="Int. J. Syst. Evol. Microbiol.">
        <title>The Global Catalogue of Microorganisms (GCM) 10K type strain sequencing project: providing services to taxonomists for standard genome sequencing and annotation.</title>
        <authorList>
            <consortium name="The Broad Institute Genomics Platform"/>
            <consortium name="The Broad Institute Genome Sequencing Center for Infectious Disease"/>
            <person name="Wu L."/>
            <person name="Ma J."/>
        </authorList>
    </citation>
    <scope>NUCLEOTIDE SEQUENCE [LARGE SCALE GENOMIC DNA]</scope>
    <source>
        <strain evidence="3 4">DT55</strain>
    </source>
</reference>
<dbReference type="Proteomes" id="UP001596388">
    <property type="component" value="Unassembled WGS sequence"/>
</dbReference>
<dbReference type="Gene3D" id="3.40.50.620">
    <property type="entry name" value="HUPs"/>
    <property type="match status" value="1"/>
</dbReference>
<dbReference type="PRINTS" id="PR01438">
    <property type="entry name" value="UNVRSLSTRESS"/>
</dbReference>
<sequence length="147" mass="15836">MYKHILVPTDGSTAVQGAIDRALDLAETYGATLHALAVVEPIYTVNEGLGSIYDTLESDAHEAVEEVADRGEAADVTVITAQRTGVPHREILEYADEEGIDLIVMGTHGRTGLDRYLLGSVTEKVVRLSETPVLTVRQADDEDDADS</sequence>
<dbReference type="SUPFAM" id="SSF52402">
    <property type="entry name" value="Adenine nucleotide alpha hydrolases-like"/>
    <property type="match status" value="1"/>
</dbReference>
<dbReference type="PANTHER" id="PTHR46268:SF6">
    <property type="entry name" value="UNIVERSAL STRESS PROTEIN UP12"/>
    <property type="match status" value="1"/>
</dbReference>
<dbReference type="RefSeq" id="WP_276237794.1">
    <property type="nucleotide sequence ID" value="NZ_CP119989.1"/>
</dbReference>
<dbReference type="EMBL" id="JBHTAG010000003">
    <property type="protein sequence ID" value="MFC7097711.1"/>
    <property type="molecule type" value="Genomic_DNA"/>
</dbReference>
<dbReference type="InterPro" id="IPR014729">
    <property type="entry name" value="Rossmann-like_a/b/a_fold"/>
</dbReference>